<keyword evidence="2" id="KW-1185">Reference proteome</keyword>
<evidence type="ECO:0000313" key="2">
    <source>
        <dbReference type="Proteomes" id="UP000691718"/>
    </source>
</evidence>
<evidence type="ECO:0000313" key="1">
    <source>
        <dbReference type="EMBL" id="CAG4983652.1"/>
    </source>
</evidence>
<accession>A0A8S3WUL2</accession>
<proteinExistence type="predicted"/>
<reference evidence="1" key="1">
    <citation type="submission" date="2021-04" db="EMBL/GenBank/DDBJ databases">
        <authorList>
            <person name="Tunstrom K."/>
        </authorList>
    </citation>
    <scope>NUCLEOTIDE SEQUENCE</scope>
</reference>
<organism evidence="1 2">
    <name type="scientific">Parnassius apollo</name>
    <name type="common">Apollo butterfly</name>
    <name type="synonym">Papilio apollo</name>
    <dbReference type="NCBI Taxonomy" id="110799"/>
    <lineage>
        <taxon>Eukaryota</taxon>
        <taxon>Metazoa</taxon>
        <taxon>Ecdysozoa</taxon>
        <taxon>Arthropoda</taxon>
        <taxon>Hexapoda</taxon>
        <taxon>Insecta</taxon>
        <taxon>Pterygota</taxon>
        <taxon>Neoptera</taxon>
        <taxon>Endopterygota</taxon>
        <taxon>Lepidoptera</taxon>
        <taxon>Glossata</taxon>
        <taxon>Ditrysia</taxon>
        <taxon>Papilionoidea</taxon>
        <taxon>Papilionidae</taxon>
        <taxon>Parnassiinae</taxon>
        <taxon>Parnassini</taxon>
        <taxon>Parnassius</taxon>
        <taxon>Parnassius</taxon>
    </lineage>
</organism>
<dbReference type="Proteomes" id="UP000691718">
    <property type="component" value="Unassembled WGS sequence"/>
</dbReference>
<dbReference type="EMBL" id="CAJQZP010000769">
    <property type="protein sequence ID" value="CAG4983652.1"/>
    <property type="molecule type" value="Genomic_DNA"/>
</dbReference>
<protein>
    <submittedName>
        <fullName evidence="1">(apollo) hypothetical protein</fullName>
    </submittedName>
</protein>
<dbReference type="AlphaFoldDB" id="A0A8S3WUL2"/>
<sequence length="185" mass="19982">MGSLVPIIRHTASAMPKTIESVLQRSRMATKLVTSIGFKALATARFRLLRTMRGSRSRFSRGVLRVSTIASSNVLLICSSSSSWATVLSSFELATIGEFTGASTCVGSSTRSAASSAVAFSSDDPALQKDDASYPGTQNLKLLPPFALKYAQNSLLFMWIVYCKRRTPSVASTDYWASEDYAGTK</sequence>
<name>A0A8S3WUL2_PARAO</name>
<comment type="caution">
    <text evidence="1">The sequence shown here is derived from an EMBL/GenBank/DDBJ whole genome shotgun (WGS) entry which is preliminary data.</text>
</comment>
<gene>
    <name evidence="1" type="ORF">PAPOLLO_LOCUS10676</name>
</gene>